<proteinExistence type="predicted"/>
<organism evidence="1">
    <name type="scientific">viral metagenome</name>
    <dbReference type="NCBI Taxonomy" id="1070528"/>
    <lineage>
        <taxon>unclassified sequences</taxon>
        <taxon>metagenomes</taxon>
        <taxon>organismal metagenomes</taxon>
    </lineage>
</organism>
<protein>
    <submittedName>
        <fullName evidence="1">Uncharacterized protein</fullName>
    </submittedName>
</protein>
<accession>A0A6C0HRX0</accession>
<dbReference type="AlphaFoldDB" id="A0A6C0HRX0"/>
<evidence type="ECO:0000313" key="1">
    <source>
        <dbReference type="EMBL" id="QHT83130.1"/>
    </source>
</evidence>
<name>A0A6C0HRX0_9ZZZZ</name>
<reference evidence="1" key="1">
    <citation type="journal article" date="2020" name="Nature">
        <title>Giant virus diversity and host interactions through global metagenomics.</title>
        <authorList>
            <person name="Schulz F."/>
            <person name="Roux S."/>
            <person name="Paez-Espino D."/>
            <person name="Jungbluth S."/>
            <person name="Walsh D.A."/>
            <person name="Denef V.J."/>
            <person name="McMahon K.D."/>
            <person name="Konstantinidis K.T."/>
            <person name="Eloe-Fadrosh E.A."/>
            <person name="Kyrpides N.C."/>
            <person name="Woyke T."/>
        </authorList>
    </citation>
    <scope>NUCLEOTIDE SEQUENCE</scope>
    <source>
        <strain evidence="1">GVMAG-M-3300023184-167</strain>
    </source>
</reference>
<dbReference type="EMBL" id="MN740006">
    <property type="protein sequence ID" value="QHT83130.1"/>
    <property type="molecule type" value="Genomic_DNA"/>
</dbReference>
<sequence length="277" mass="33220">MLDKFIHFYYEQIFTHNKRTHILNAKIKYFIIDYANIIHILYNKYKDVVVVSHKFNRFLEKYSKNIIFIVSKPVTIGDVIIDIDINPLPNVYIFHIKYKLQISSNIDDILTHFLCLVIFIGLLRLKIDPKNKIVLITNDKQNFCKNLFEMTEDEKKHRINLLTDVNITEISMGKKHKVKGIKEFLKEYITREKNKTLKCNISQMIKALKKEKMVDFTYDELNGIQKKITNKCMTYSRRNGNLKKYFYLYVYIKYIQSYLNDDFYGSMSKEKIILLFK</sequence>